<keyword evidence="5" id="KW-0997">Cell inner membrane</keyword>
<keyword evidence="4" id="KW-1003">Cell membrane</keyword>
<feature type="domain" description="Type II secretion system protein GspF" evidence="11">
    <location>
        <begin position="274"/>
        <end position="396"/>
    </location>
</feature>
<evidence type="ECO:0000313" key="12">
    <source>
        <dbReference type="EMBL" id="MVN88028.1"/>
    </source>
</evidence>
<evidence type="ECO:0000313" key="13">
    <source>
        <dbReference type="Proteomes" id="UP000483286"/>
    </source>
</evidence>
<dbReference type="Proteomes" id="UP000483286">
    <property type="component" value="Unassembled WGS sequence"/>
</dbReference>
<sequence>MPVFEYRVRDRSGKVLKSQMEAETATQVRDALRAKNLMIVEIKPPKGGLNADIKIPFLDNRPPNLKQVAIFSKQLATLINAGVPLVQSLAILQKQIEHKGFQGVVKEMRTDVESGTPLSETLVKYPRIFNRLFVNLVRAGETSGTLDTVLERISAFQEKELALRGKIKSALTYPVVVLTFAVLITYFLLTTIVPQFAGILAQLNAPLPLITRVLMAVSDFLRNSGLLIFVIVAAVVFAYRAYYKTPKGRVVIDDLKLRMPILGNLLQKSAISSFARTFGLLISSGVNIIESLEITKGTANNAIVEDSIENAKNVVMVGEQMSSSLATSKVFPPMVVSMISIGEETGSLDDMLNKVGDFYDREVDEAVDGMTAAIEPIMIVFLGGIVGVIVAGMFLPMFSIIGQLSQ</sequence>
<dbReference type="Pfam" id="PF00482">
    <property type="entry name" value="T2SSF"/>
    <property type="match status" value="2"/>
</dbReference>
<dbReference type="PANTHER" id="PTHR30012:SF0">
    <property type="entry name" value="TYPE II SECRETION SYSTEM PROTEIN F-RELATED"/>
    <property type="match status" value="1"/>
</dbReference>
<dbReference type="RefSeq" id="WP_157460091.1">
    <property type="nucleotide sequence ID" value="NZ_WQLB01000022.1"/>
</dbReference>
<evidence type="ECO:0000256" key="4">
    <source>
        <dbReference type="ARBA" id="ARBA00022475"/>
    </source>
</evidence>
<gene>
    <name evidence="12" type="ORF">GO986_14835</name>
</gene>
<name>A0A7C9I066_9DEIO</name>
<dbReference type="PANTHER" id="PTHR30012">
    <property type="entry name" value="GENERAL SECRETION PATHWAY PROTEIN"/>
    <property type="match status" value="1"/>
</dbReference>
<evidence type="ECO:0000259" key="11">
    <source>
        <dbReference type="Pfam" id="PF00482"/>
    </source>
</evidence>
<dbReference type="EMBL" id="WQLB01000022">
    <property type="protein sequence ID" value="MVN88028.1"/>
    <property type="molecule type" value="Genomic_DNA"/>
</dbReference>
<comment type="subcellular location">
    <subcellularLocation>
        <location evidence="1">Cell inner membrane</location>
        <topology evidence="1">Multi-pass membrane protein</topology>
    </subcellularLocation>
    <subcellularLocation>
        <location evidence="9">Cell membrane</location>
        <topology evidence="9">Multi-pass membrane protein</topology>
    </subcellularLocation>
</comment>
<evidence type="ECO:0000256" key="1">
    <source>
        <dbReference type="ARBA" id="ARBA00004429"/>
    </source>
</evidence>
<comment type="caution">
    <text evidence="12">The sequence shown here is derived from an EMBL/GenBank/DDBJ whole genome shotgun (WGS) entry which is preliminary data.</text>
</comment>
<reference evidence="12 13" key="1">
    <citation type="submission" date="2019-12" db="EMBL/GenBank/DDBJ databases">
        <title>Deinococcus sp. HMF7620 Genome sequencing and assembly.</title>
        <authorList>
            <person name="Kang H."/>
            <person name="Kim H."/>
            <person name="Joh K."/>
        </authorList>
    </citation>
    <scope>NUCLEOTIDE SEQUENCE [LARGE SCALE GENOMIC DNA]</scope>
    <source>
        <strain evidence="12 13">HMF7620</strain>
    </source>
</reference>
<dbReference type="Gene3D" id="1.20.81.30">
    <property type="entry name" value="Type II secretion system (T2SS), domain F"/>
    <property type="match status" value="2"/>
</dbReference>
<feature type="transmembrane region" description="Helical" evidence="10">
    <location>
        <begin position="220"/>
        <end position="239"/>
    </location>
</feature>
<feature type="transmembrane region" description="Helical" evidence="10">
    <location>
        <begin position="379"/>
        <end position="401"/>
    </location>
</feature>
<dbReference type="AlphaFoldDB" id="A0A7C9I066"/>
<accession>A0A7C9I066</accession>
<evidence type="ECO:0000256" key="6">
    <source>
        <dbReference type="ARBA" id="ARBA00022692"/>
    </source>
</evidence>
<evidence type="ECO:0000256" key="8">
    <source>
        <dbReference type="ARBA" id="ARBA00023136"/>
    </source>
</evidence>
<dbReference type="InterPro" id="IPR018076">
    <property type="entry name" value="T2SS_GspF_dom"/>
</dbReference>
<dbReference type="PROSITE" id="PS00874">
    <property type="entry name" value="T2SP_F"/>
    <property type="match status" value="1"/>
</dbReference>
<keyword evidence="8 10" id="KW-0472">Membrane</keyword>
<dbReference type="FunFam" id="1.20.81.30:FF:000001">
    <property type="entry name" value="Type II secretion system protein F"/>
    <property type="match status" value="2"/>
</dbReference>
<keyword evidence="7 10" id="KW-1133">Transmembrane helix</keyword>
<keyword evidence="13" id="KW-1185">Reference proteome</keyword>
<evidence type="ECO:0000256" key="5">
    <source>
        <dbReference type="ARBA" id="ARBA00022519"/>
    </source>
</evidence>
<keyword evidence="6 9" id="KW-0812">Transmembrane</keyword>
<dbReference type="PRINTS" id="PR00812">
    <property type="entry name" value="BCTERIALGSPF"/>
</dbReference>
<organism evidence="12 13">
    <name type="scientific">Deinococcus arboris</name>
    <dbReference type="NCBI Taxonomy" id="2682977"/>
    <lineage>
        <taxon>Bacteria</taxon>
        <taxon>Thermotogati</taxon>
        <taxon>Deinococcota</taxon>
        <taxon>Deinococci</taxon>
        <taxon>Deinococcales</taxon>
        <taxon>Deinococcaceae</taxon>
        <taxon>Deinococcus</taxon>
    </lineage>
</organism>
<evidence type="ECO:0000256" key="3">
    <source>
        <dbReference type="ARBA" id="ARBA00022448"/>
    </source>
</evidence>
<keyword evidence="3 9" id="KW-0813">Transport</keyword>
<feature type="transmembrane region" description="Helical" evidence="10">
    <location>
        <begin position="171"/>
        <end position="200"/>
    </location>
</feature>
<evidence type="ECO:0000256" key="7">
    <source>
        <dbReference type="ARBA" id="ARBA00022989"/>
    </source>
</evidence>
<dbReference type="GO" id="GO:0009306">
    <property type="term" value="P:protein secretion"/>
    <property type="evidence" value="ECO:0007669"/>
    <property type="project" value="InterPro"/>
</dbReference>
<dbReference type="InterPro" id="IPR003004">
    <property type="entry name" value="GspF/PilC"/>
</dbReference>
<evidence type="ECO:0000256" key="2">
    <source>
        <dbReference type="ARBA" id="ARBA00005745"/>
    </source>
</evidence>
<protein>
    <submittedName>
        <fullName evidence="12">Type II secretion system F family protein</fullName>
    </submittedName>
</protein>
<dbReference type="InterPro" id="IPR042094">
    <property type="entry name" value="T2SS_GspF_sf"/>
</dbReference>
<evidence type="ECO:0000256" key="9">
    <source>
        <dbReference type="RuleBase" id="RU003923"/>
    </source>
</evidence>
<feature type="domain" description="Type II secretion system protein GspF" evidence="11">
    <location>
        <begin position="71"/>
        <end position="194"/>
    </location>
</feature>
<dbReference type="InterPro" id="IPR001992">
    <property type="entry name" value="T2SS_GspF/T4SS_PilC_CS"/>
</dbReference>
<comment type="similarity">
    <text evidence="2 9">Belongs to the GSP F family.</text>
</comment>
<dbReference type="GO" id="GO:0005886">
    <property type="term" value="C:plasma membrane"/>
    <property type="evidence" value="ECO:0007669"/>
    <property type="project" value="UniProtKB-SubCell"/>
</dbReference>
<evidence type="ECO:0000256" key="10">
    <source>
        <dbReference type="SAM" id="Phobius"/>
    </source>
</evidence>
<proteinExistence type="inferred from homology"/>